<organism evidence="4 5">
    <name type="scientific">Gloeophyllum trabeum (strain ATCC 11539 / FP-39264 / Madison 617)</name>
    <name type="common">Brown rot fungus</name>
    <dbReference type="NCBI Taxonomy" id="670483"/>
    <lineage>
        <taxon>Eukaryota</taxon>
        <taxon>Fungi</taxon>
        <taxon>Dikarya</taxon>
        <taxon>Basidiomycota</taxon>
        <taxon>Agaricomycotina</taxon>
        <taxon>Agaricomycetes</taxon>
        <taxon>Gloeophyllales</taxon>
        <taxon>Gloeophyllaceae</taxon>
        <taxon>Gloeophyllum</taxon>
    </lineage>
</organism>
<evidence type="ECO:0000313" key="5">
    <source>
        <dbReference type="Proteomes" id="UP000030669"/>
    </source>
</evidence>
<dbReference type="PANTHER" id="PTHR33365:SF11">
    <property type="entry name" value="TAT PATHWAY SIGNAL SEQUENCE"/>
    <property type="match status" value="1"/>
</dbReference>
<proteinExistence type="inferred from homology"/>
<gene>
    <name evidence="4" type="ORF">GLOTRDRAFT_39785</name>
</gene>
<feature type="non-terminal residue" evidence="4">
    <location>
        <position position="1"/>
    </location>
</feature>
<evidence type="ECO:0000256" key="2">
    <source>
        <dbReference type="ARBA" id="ARBA00023002"/>
    </source>
</evidence>
<dbReference type="InterPro" id="IPR021765">
    <property type="entry name" value="UstYa-like"/>
</dbReference>
<dbReference type="AlphaFoldDB" id="S7RP20"/>
<keyword evidence="2" id="KW-0560">Oxidoreductase</keyword>
<reference evidence="4 5" key="1">
    <citation type="journal article" date="2012" name="Science">
        <title>The Paleozoic origin of enzymatic lignin decomposition reconstructed from 31 fungal genomes.</title>
        <authorList>
            <person name="Floudas D."/>
            <person name="Binder M."/>
            <person name="Riley R."/>
            <person name="Barry K."/>
            <person name="Blanchette R.A."/>
            <person name="Henrissat B."/>
            <person name="Martinez A.T."/>
            <person name="Otillar R."/>
            <person name="Spatafora J.W."/>
            <person name="Yadav J.S."/>
            <person name="Aerts A."/>
            <person name="Benoit I."/>
            <person name="Boyd A."/>
            <person name="Carlson A."/>
            <person name="Copeland A."/>
            <person name="Coutinho P.M."/>
            <person name="de Vries R.P."/>
            <person name="Ferreira P."/>
            <person name="Findley K."/>
            <person name="Foster B."/>
            <person name="Gaskell J."/>
            <person name="Glotzer D."/>
            <person name="Gorecki P."/>
            <person name="Heitman J."/>
            <person name="Hesse C."/>
            <person name="Hori C."/>
            <person name="Igarashi K."/>
            <person name="Jurgens J.A."/>
            <person name="Kallen N."/>
            <person name="Kersten P."/>
            <person name="Kohler A."/>
            <person name="Kuees U."/>
            <person name="Kumar T.K.A."/>
            <person name="Kuo A."/>
            <person name="LaButti K."/>
            <person name="Larrondo L.F."/>
            <person name="Lindquist E."/>
            <person name="Ling A."/>
            <person name="Lombard V."/>
            <person name="Lucas S."/>
            <person name="Lundell T."/>
            <person name="Martin R."/>
            <person name="McLaughlin D.J."/>
            <person name="Morgenstern I."/>
            <person name="Morin E."/>
            <person name="Murat C."/>
            <person name="Nagy L.G."/>
            <person name="Nolan M."/>
            <person name="Ohm R.A."/>
            <person name="Patyshakuliyeva A."/>
            <person name="Rokas A."/>
            <person name="Ruiz-Duenas F.J."/>
            <person name="Sabat G."/>
            <person name="Salamov A."/>
            <person name="Samejima M."/>
            <person name="Schmutz J."/>
            <person name="Slot J.C."/>
            <person name="St John F."/>
            <person name="Stenlid J."/>
            <person name="Sun H."/>
            <person name="Sun S."/>
            <person name="Syed K."/>
            <person name="Tsang A."/>
            <person name="Wiebenga A."/>
            <person name="Young D."/>
            <person name="Pisabarro A."/>
            <person name="Eastwood D.C."/>
            <person name="Martin F."/>
            <person name="Cullen D."/>
            <person name="Grigoriev I.V."/>
            <person name="Hibbett D.S."/>
        </authorList>
    </citation>
    <scope>NUCLEOTIDE SEQUENCE [LARGE SCALE GENOMIC DNA]</scope>
    <source>
        <strain evidence="4 5">ATCC 11539</strain>
    </source>
</reference>
<dbReference type="EMBL" id="KB469300">
    <property type="protein sequence ID" value="EPQ56285.1"/>
    <property type="molecule type" value="Genomic_DNA"/>
</dbReference>
<dbReference type="Proteomes" id="UP000030669">
    <property type="component" value="Unassembled WGS sequence"/>
</dbReference>
<dbReference type="HOGENOM" id="CLU_042941_8_3_1"/>
<evidence type="ECO:0000313" key="4">
    <source>
        <dbReference type="EMBL" id="EPQ56285.1"/>
    </source>
</evidence>
<keyword evidence="5" id="KW-1185">Reference proteome</keyword>
<sequence>DFPDYLPLTLSKSTWTLHENTTHFGISSEEDEHDWASVFPDGNGFVRLGPSKRLFALSAFHEMHCMQSVRRALVQEGHGDGHVQHCLNYLRQMILCHANIQLEPVREDGTVAWGRERTCRDREELYDWLGKNMAEYRAWRWNK</sequence>
<dbReference type="GO" id="GO:0016491">
    <property type="term" value="F:oxidoreductase activity"/>
    <property type="evidence" value="ECO:0007669"/>
    <property type="project" value="UniProtKB-KW"/>
</dbReference>
<dbReference type="OrthoDB" id="3687641at2759"/>
<dbReference type="GO" id="GO:0043386">
    <property type="term" value="P:mycotoxin biosynthetic process"/>
    <property type="evidence" value="ECO:0007669"/>
    <property type="project" value="InterPro"/>
</dbReference>
<dbReference type="GeneID" id="19305934"/>
<name>S7RP20_GLOTA</name>
<evidence type="ECO:0000256" key="1">
    <source>
        <dbReference type="ARBA" id="ARBA00004685"/>
    </source>
</evidence>
<dbReference type="KEGG" id="gtr:GLOTRDRAFT_39785"/>
<dbReference type="eggNOG" id="ENOG502SNCH">
    <property type="taxonomic scope" value="Eukaryota"/>
</dbReference>
<dbReference type="PANTHER" id="PTHR33365">
    <property type="entry name" value="YALI0B05434P"/>
    <property type="match status" value="1"/>
</dbReference>
<accession>S7RP20</accession>
<dbReference type="Pfam" id="PF11807">
    <property type="entry name" value="UstYa"/>
    <property type="match status" value="1"/>
</dbReference>
<protein>
    <recommendedName>
        <fullName evidence="6">Oxidase ustYa</fullName>
    </recommendedName>
</protein>
<dbReference type="OMA" id="YLEWEDE"/>
<evidence type="ECO:0000256" key="3">
    <source>
        <dbReference type="ARBA" id="ARBA00035112"/>
    </source>
</evidence>
<dbReference type="RefSeq" id="XP_007864794.1">
    <property type="nucleotide sequence ID" value="XM_007866603.1"/>
</dbReference>
<evidence type="ECO:0008006" key="6">
    <source>
        <dbReference type="Google" id="ProtNLM"/>
    </source>
</evidence>
<comment type="similarity">
    <text evidence="3">Belongs to the ustYa family.</text>
</comment>
<comment type="pathway">
    <text evidence="1">Mycotoxin biosynthesis.</text>
</comment>